<protein>
    <submittedName>
        <fullName evidence="1">DUF4262 domain-containing protein</fullName>
    </submittedName>
</protein>
<evidence type="ECO:0000313" key="1">
    <source>
        <dbReference type="EMBL" id="MBD7956582.1"/>
    </source>
</evidence>
<dbReference type="Pfam" id="PF14081">
    <property type="entry name" value="DUF4262"/>
    <property type="match status" value="1"/>
</dbReference>
<accession>A0ABR8RZE4</accession>
<reference evidence="1 2" key="1">
    <citation type="submission" date="2020-08" db="EMBL/GenBank/DDBJ databases">
        <title>A Genomic Blueprint of the Chicken Gut Microbiome.</title>
        <authorList>
            <person name="Gilroy R."/>
            <person name="Ravi A."/>
            <person name="Getino M."/>
            <person name="Pursley I."/>
            <person name="Horton D.L."/>
            <person name="Alikhan N.-F."/>
            <person name="Baker D."/>
            <person name="Gharbi K."/>
            <person name="Hall N."/>
            <person name="Watson M."/>
            <person name="Adriaenssens E.M."/>
            <person name="Foster-Nyarko E."/>
            <person name="Jarju S."/>
            <person name="Secka A."/>
            <person name="Antonio M."/>
            <person name="Oren A."/>
            <person name="Chaudhuri R."/>
            <person name="La Ragione R.M."/>
            <person name="Hildebrand F."/>
            <person name="Pallen M.J."/>
        </authorList>
    </citation>
    <scope>NUCLEOTIDE SEQUENCE [LARGE SCALE GENOMIC DNA]</scope>
    <source>
        <strain evidence="1 2">Sa4CUA7</strain>
    </source>
</reference>
<dbReference type="EMBL" id="JACSQP010000002">
    <property type="protein sequence ID" value="MBD7956582.1"/>
    <property type="molecule type" value="Genomic_DNA"/>
</dbReference>
<proteinExistence type="predicted"/>
<organism evidence="1 2">
    <name type="scientific">Microbacterium pullorum</name>
    <dbReference type="NCBI Taxonomy" id="2762236"/>
    <lineage>
        <taxon>Bacteria</taxon>
        <taxon>Bacillati</taxon>
        <taxon>Actinomycetota</taxon>
        <taxon>Actinomycetes</taxon>
        <taxon>Micrococcales</taxon>
        <taxon>Microbacteriaceae</taxon>
        <taxon>Microbacterium</taxon>
    </lineage>
</organism>
<comment type="caution">
    <text evidence="1">The sequence shown here is derived from an EMBL/GenBank/DDBJ whole genome shotgun (WGS) entry which is preliminary data.</text>
</comment>
<keyword evidence="2" id="KW-1185">Reference proteome</keyword>
<dbReference type="Proteomes" id="UP000648352">
    <property type="component" value="Unassembled WGS sequence"/>
</dbReference>
<sequence>MTQIPEPALQAWLDQEDRHTAQVIRAYGTYIQYVGGDEATGEPSFAYTVGLFGLGHPELLIFGLCPHDSAAALNDLSARVSAGADFAPGQRLTVGVGDGAWRMMVESVPNPGSIVFAANRFYQRPDEASVPVLQLSYADADGRFPGETGYALEPWVQPRPGEFTAL</sequence>
<dbReference type="RefSeq" id="WP_191717617.1">
    <property type="nucleotide sequence ID" value="NZ_JACSQP010000002.1"/>
</dbReference>
<gene>
    <name evidence="1" type="ORF">H9651_02915</name>
</gene>
<dbReference type="InterPro" id="IPR025358">
    <property type="entry name" value="DUF4262"/>
</dbReference>
<evidence type="ECO:0000313" key="2">
    <source>
        <dbReference type="Proteomes" id="UP000648352"/>
    </source>
</evidence>
<name>A0ABR8RZE4_9MICO</name>